<dbReference type="EMBL" id="NCVI01000008">
    <property type="protein sequence ID" value="ORP01377.1"/>
    <property type="molecule type" value="Genomic_DNA"/>
</dbReference>
<feature type="non-terminal residue" evidence="1">
    <location>
        <position position="1"/>
    </location>
</feature>
<name>A0A1X1KPK1_STRMT</name>
<comment type="caution">
    <text evidence="1">The sequence shown here is derived from an EMBL/GenBank/DDBJ whole genome shotgun (WGS) entry which is preliminary data.</text>
</comment>
<dbReference type="Proteomes" id="UP000193102">
    <property type="component" value="Unassembled WGS sequence"/>
</dbReference>
<proteinExistence type="predicted"/>
<sequence length="21" mass="2477">TKRYRCGLCRGKLLLINQPED</sequence>
<reference evidence="1 2" key="1">
    <citation type="journal article" date="2016" name="Eur. J. Clin. Microbiol. Infect. Dis.">
        <title>Whole genome sequencing as a tool for phylogenetic analysis of clinical strains of Mitis group streptococci.</title>
        <authorList>
            <person name="Rasmussen L.H."/>
            <person name="Dargis R."/>
            <person name="Hojholt K."/>
            <person name="Christensen J.J."/>
            <person name="Skovgaard O."/>
            <person name="Justesen U.S."/>
            <person name="Rosenvinge F.S."/>
            <person name="Moser C."/>
            <person name="Lukjancenko O."/>
            <person name="Rasmussen S."/>
            <person name="Nielsen X.C."/>
        </authorList>
    </citation>
    <scope>NUCLEOTIDE SEQUENCE [LARGE SCALE GENOMIC DNA]</scope>
    <source>
        <strain evidence="1 2">RH_17024_08</strain>
    </source>
</reference>
<gene>
    <name evidence="1" type="ORF">B7697_00050</name>
</gene>
<organism evidence="1 2">
    <name type="scientific">Streptococcus mitis</name>
    <dbReference type="NCBI Taxonomy" id="28037"/>
    <lineage>
        <taxon>Bacteria</taxon>
        <taxon>Bacillati</taxon>
        <taxon>Bacillota</taxon>
        <taxon>Bacilli</taxon>
        <taxon>Lactobacillales</taxon>
        <taxon>Streptococcaceae</taxon>
        <taxon>Streptococcus</taxon>
        <taxon>Streptococcus mitis group</taxon>
    </lineage>
</organism>
<evidence type="ECO:0000313" key="1">
    <source>
        <dbReference type="EMBL" id="ORP01377.1"/>
    </source>
</evidence>
<accession>A0A1X1KPK1</accession>
<dbReference type="AlphaFoldDB" id="A0A1X1KPK1"/>
<protein>
    <submittedName>
        <fullName evidence="1">Metallopeptidase</fullName>
    </submittedName>
</protein>
<evidence type="ECO:0000313" key="2">
    <source>
        <dbReference type="Proteomes" id="UP000193102"/>
    </source>
</evidence>